<feature type="domain" description="Helicase-associated" evidence="3">
    <location>
        <begin position="164"/>
        <end position="226"/>
    </location>
</feature>
<feature type="domain" description="Helicase-associated" evidence="3">
    <location>
        <begin position="246"/>
        <end position="305"/>
    </location>
</feature>
<keyword evidence="5" id="KW-1185">Reference proteome</keyword>
<proteinExistence type="predicted"/>
<feature type="compositionally biased region" description="Gly residues" evidence="2">
    <location>
        <begin position="145"/>
        <end position="158"/>
    </location>
</feature>
<dbReference type="EMBL" id="KB007848">
    <property type="protein sequence ID" value="ELR23813.1"/>
    <property type="molecule type" value="Genomic_DNA"/>
</dbReference>
<feature type="region of interest" description="Disordered" evidence="2">
    <location>
        <begin position="582"/>
        <end position="613"/>
    </location>
</feature>
<feature type="coiled-coil region" evidence="1">
    <location>
        <begin position="543"/>
        <end position="577"/>
    </location>
</feature>
<dbReference type="VEuPathDB" id="AmoebaDB:ACA1_297790"/>
<keyword evidence="1" id="KW-0175">Coiled coil</keyword>
<dbReference type="Pfam" id="PF03457">
    <property type="entry name" value="HA"/>
    <property type="match status" value="3"/>
</dbReference>
<organism evidence="4 5">
    <name type="scientific">Acanthamoeba castellanii (strain ATCC 30010 / Neff)</name>
    <dbReference type="NCBI Taxonomy" id="1257118"/>
    <lineage>
        <taxon>Eukaryota</taxon>
        <taxon>Amoebozoa</taxon>
        <taxon>Discosea</taxon>
        <taxon>Longamoebia</taxon>
        <taxon>Centramoebida</taxon>
        <taxon>Acanthamoebidae</taxon>
        <taxon>Acanthamoeba</taxon>
    </lineage>
</organism>
<dbReference type="GeneID" id="14924807"/>
<dbReference type="Gene3D" id="6.10.140.530">
    <property type="match status" value="3"/>
</dbReference>
<feature type="domain" description="Helicase-associated" evidence="3">
    <location>
        <begin position="476"/>
        <end position="537"/>
    </location>
</feature>
<protein>
    <submittedName>
        <fullName evidence="4">Helicase associated domain containing protein</fullName>
    </submittedName>
</protein>
<dbReference type="PANTHER" id="PTHR33418">
    <property type="entry name" value="HELICASE-ASSOCIATED"/>
    <property type="match status" value="1"/>
</dbReference>
<evidence type="ECO:0000256" key="1">
    <source>
        <dbReference type="SAM" id="Coils"/>
    </source>
</evidence>
<feature type="region of interest" description="Disordered" evidence="2">
    <location>
        <begin position="84"/>
        <end position="162"/>
    </location>
</feature>
<dbReference type="PANTHER" id="PTHR33418:SF1">
    <property type="entry name" value="HELICASE-ASSOCIATED DOMAIN-CONTAINING PROTEIN"/>
    <property type="match status" value="1"/>
</dbReference>
<evidence type="ECO:0000313" key="5">
    <source>
        <dbReference type="Proteomes" id="UP000011083"/>
    </source>
</evidence>
<accession>L8HGG0</accession>
<feature type="region of interest" description="Disordered" evidence="2">
    <location>
        <begin position="375"/>
        <end position="395"/>
    </location>
</feature>
<dbReference type="KEGG" id="acan:ACA1_297790"/>
<dbReference type="Proteomes" id="UP000011083">
    <property type="component" value="Unassembled WGS sequence"/>
</dbReference>
<reference evidence="4 5" key="1">
    <citation type="journal article" date="2013" name="Genome Biol.">
        <title>Genome of Acanthamoeba castellanii highlights extensive lateral gene transfer and early evolution of tyrosine kinase signaling.</title>
        <authorList>
            <person name="Clarke M."/>
            <person name="Lohan A.J."/>
            <person name="Liu B."/>
            <person name="Lagkouvardos I."/>
            <person name="Roy S."/>
            <person name="Zafar N."/>
            <person name="Bertelli C."/>
            <person name="Schilde C."/>
            <person name="Kianianmomeni A."/>
            <person name="Burglin T.R."/>
            <person name="Frech C."/>
            <person name="Turcotte B."/>
            <person name="Kopec K.O."/>
            <person name="Synnott J.M."/>
            <person name="Choo C."/>
            <person name="Paponov I."/>
            <person name="Finkler A."/>
            <person name="Soon Heng Tan C."/>
            <person name="Hutchins A.P."/>
            <person name="Weinmeier T."/>
            <person name="Rattei T."/>
            <person name="Chu J.S."/>
            <person name="Gimenez G."/>
            <person name="Irimia M."/>
            <person name="Rigden D.J."/>
            <person name="Fitzpatrick D.A."/>
            <person name="Lorenzo-Morales J."/>
            <person name="Bateman A."/>
            <person name="Chiu C.H."/>
            <person name="Tang P."/>
            <person name="Hegemann P."/>
            <person name="Fromm H."/>
            <person name="Raoult D."/>
            <person name="Greub G."/>
            <person name="Miranda-Saavedra D."/>
            <person name="Chen N."/>
            <person name="Nash P."/>
            <person name="Ginger M.L."/>
            <person name="Horn M."/>
            <person name="Schaap P."/>
            <person name="Caler L."/>
            <person name="Loftus B."/>
        </authorList>
    </citation>
    <scope>NUCLEOTIDE SEQUENCE [LARGE SCALE GENOMIC DNA]</scope>
    <source>
        <strain evidence="4 5">Neff</strain>
    </source>
</reference>
<sequence length="792" mass="86639">MDAPQHDHDVVLPAFPPELEITLADGHSGSEVNHHAPIPEEADVSAMEPLAKRPRLDVAPGSHQDEMAHHRVAAINGSMHESAAVPSLASSGSLQLDGSSSSSANLSIATEAEEEEGEATDGEPASISMDDGGININNDSTSTGGDDGLGSSGGGSGDDGALRQDAQFDERLRELEEFKAKYGHCRVPQVWKENKRLGQWVATTRNLKKAGKLPLERVKLLEGVGFVWCCRNVTAASKGEKRKMIPWNERFEELKVFKEKYGHCNVPHKWSENVKLSNWLYCQRSFHRHGKLSQDKIKRLESIGFEWSKQDPPAASSTAAAVVLVKKRKSSTSPSPSPSSAYDLTAIGAAGQPPAFAPAGMDHGAMLAAASLDIHHHHHQHQQHHQQPHHHQQTPQPLVVGHHVELLQPAIGQGSAIATDQKDRLMLGAAAAAAATLTAVPKADGENENENEDEGEGEEGEEEEVVVYRPSSVKERKSWYERYQELLAFKQEHGHCNVPWKWRENLPLFYWVRRMKDKKRANALTAEKVALMEEIGFEWVKGQNKEKERRKQQQILIEQKQKELEEEREGLVAAAVRARLLSGNNNGNPAAADHHHHQQPQQPPQSNGVGGAAAGSVAELIAAQQQQGVGEQVGMMSPFAYNFPASYATAGTGGALVSTTYYPVYAKLTSAGASSTGEFTFDPTALAGSSSGVELSMDHNGQHSLYSHAHSDLGAALQHFMGEEMKEGDKEEGMEGMGDALHHHHHHEDMHHEEMVHHHHHLHAMHHVTVSEADGSVHMVEVIQNEPGHLDR</sequence>
<dbReference type="OrthoDB" id="498381at2759"/>
<dbReference type="InterPro" id="IPR005114">
    <property type="entry name" value="Helicase_assoc"/>
</dbReference>
<name>L8HGG0_ACACF</name>
<feature type="compositionally biased region" description="Low complexity" evidence="2">
    <location>
        <begin position="87"/>
        <end position="110"/>
    </location>
</feature>
<dbReference type="AlphaFoldDB" id="L8HGG0"/>
<gene>
    <name evidence="4" type="ORF">ACA1_297790</name>
</gene>
<feature type="region of interest" description="Disordered" evidence="2">
    <location>
        <begin position="439"/>
        <end position="468"/>
    </location>
</feature>
<evidence type="ECO:0000256" key="2">
    <source>
        <dbReference type="SAM" id="MobiDB-lite"/>
    </source>
</evidence>
<evidence type="ECO:0000313" key="4">
    <source>
        <dbReference type="EMBL" id="ELR23813.1"/>
    </source>
</evidence>
<feature type="compositionally biased region" description="Basic residues" evidence="2">
    <location>
        <begin position="375"/>
        <end position="392"/>
    </location>
</feature>
<dbReference type="RefSeq" id="XP_004353341.1">
    <property type="nucleotide sequence ID" value="XM_004353289.1"/>
</dbReference>
<feature type="compositionally biased region" description="Acidic residues" evidence="2">
    <location>
        <begin position="446"/>
        <end position="465"/>
    </location>
</feature>
<feature type="compositionally biased region" description="Acidic residues" evidence="2">
    <location>
        <begin position="111"/>
        <end position="121"/>
    </location>
</feature>
<evidence type="ECO:0000259" key="3">
    <source>
        <dbReference type="Pfam" id="PF03457"/>
    </source>
</evidence>